<evidence type="ECO:0000313" key="2">
    <source>
        <dbReference type="Proteomes" id="UP000186549"/>
    </source>
</evidence>
<comment type="caution">
    <text evidence="1">The sequence shown here is derived from an EMBL/GenBank/DDBJ whole genome shotgun (WGS) entry which is preliminary data.</text>
</comment>
<organism evidence="1 2">
    <name type="scientific">Bacteroides uniformis</name>
    <dbReference type="NCBI Taxonomy" id="820"/>
    <lineage>
        <taxon>Bacteria</taxon>
        <taxon>Pseudomonadati</taxon>
        <taxon>Bacteroidota</taxon>
        <taxon>Bacteroidia</taxon>
        <taxon>Bacteroidales</taxon>
        <taxon>Bacteroidaceae</taxon>
        <taxon>Bacteroides</taxon>
    </lineage>
</organism>
<dbReference type="AlphaFoldDB" id="A0A1Q6I006"/>
<dbReference type="Proteomes" id="UP000186549">
    <property type="component" value="Unassembled WGS sequence"/>
</dbReference>
<gene>
    <name evidence="1" type="ORF">BHV79_11010</name>
</gene>
<reference evidence="1 2" key="1">
    <citation type="journal article" date="2016" name="Nat. Biotechnol.">
        <title>Measurement of bacterial replication rates in microbial communities.</title>
        <authorList>
            <person name="Brown C.T."/>
            <person name="Olm M.R."/>
            <person name="Thomas B.C."/>
            <person name="Banfield J.F."/>
        </authorList>
    </citation>
    <scope>NUCLEOTIDE SEQUENCE [LARGE SCALE GENOMIC DNA]</scope>
    <source>
        <strain evidence="1">45_41</strain>
    </source>
</reference>
<sequence>MHFMGRGRLAPVVIFCHQKEYHGGETPPPHTAISGLLIAKNIIYRYLQHYILTGNIRNFSTENQQLTIFDALHLAALPL</sequence>
<dbReference type="EMBL" id="MNQU01000235">
    <property type="protein sequence ID" value="OKZ32211.1"/>
    <property type="molecule type" value="Genomic_DNA"/>
</dbReference>
<proteinExistence type="predicted"/>
<evidence type="ECO:0000313" key="1">
    <source>
        <dbReference type="EMBL" id="OKZ32211.1"/>
    </source>
</evidence>
<protein>
    <submittedName>
        <fullName evidence="1">Uncharacterized protein</fullName>
    </submittedName>
</protein>
<name>A0A1Q6I006_BACUN</name>
<accession>A0A1Q6I006</accession>